<dbReference type="RefSeq" id="WP_214296324.1">
    <property type="nucleotide sequence ID" value="NZ_JAHDYS010000002.1"/>
</dbReference>
<protein>
    <submittedName>
        <fullName evidence="2">Glycosyltransferase family 2 protein</fullName>
    </submittedName>
</protein>
<evidence type="ECO:0000313" key="3">
    <source>
        <dbReference type="Proteomes" id="UP000784128"/>
    </source>
</evidence>
<organism evidence="2 3">
    <name type="scientific">Pelotalea chapellei</name>
    <dbReference type="NCBI Taxonomy" id="44671"/>
    <lineage>
        <taxon>Bacteria</taxon>
        <taxon>Pseudomonadati</taxon>
        <taxon>Thermodesulfobacteriota</taxon>
        <taxon>Desulfuromonadia</taxon>
        <taxon>Geobacterales</taxon>
        <taxon>Geobacteraceae</taxon>
        <taxon>Pelotalea</taxon>
    </lineage>
</organism>
<proteinExistence type="predicted"/>
<evidence type="ECO:0000259" key="1">
    <source>
        <dbReference type="Pfam" id="PF00535"/>
    </source>
</evidence>
<dbReference type="PANTHER" id="PTHR43179">
    <property type="entry name" value="RHAMNOSYLTRANSFERASE WBBL"/>
    <property type="match status" value="1"/>
</dbReference>
<comment type="caution">
    <text evidence="2">The sequence shown here is derived from an EMBL/GenBank/DDBJ whole genome shotgun (WGS) entry which is preliminary data.</text>
</comment>
<keyword evidence="3" id="KW-1185">Reference proteome</keyword>
<feature type="domain" description="Glycosyltransferase 2-like" evidence="1">
    <location>
        <begin position="10"/>
        <end position="129"/>
    </location>
</feature>
<accession>A0ABS5U4L8</accession>
<dbReference type="PANTHER" id="PTHR43179:SF7">
    <property type="entry name" value="RHAMNOSYLTRANSFERASE WBBL"/>
    <property type="match status" value="1"/>
</dbReference>
<dbReference type="SUPFAM" id="SSF53448">
    <property type="entry name" value="Nucleotide-diphospho-sugar transferases"/>
    <property type="match status" value="1"/>
</dbReference>
<evidence type="ECO:0000313" key="2">
    <source>
        <dbReference type="EMBL" id="MBT1070606.1"/>
    </source>
</evidence>
<name>A0ABS5U4L8_9BACT</name>
<dbReference type="EMBL" id="JAHDYS010000002">
    <property type="protein sequence ID" value="MBT1070606.1"/>
    <property type="molecule type" value="Genomic_DNA"/>
</dbReference>
<dbReference type="Gene3D" id="3.90.550.10">
    <property type="entry name" value="Spore Coat Polysaccharide Biosynthesis Protein SpsA, Chain A"/>
    <property type="match status" value="1"/>
</dbReference>
<dbReference type="CDD" id="cd04186">
    <property type="entry name" value="GT_2_like_c"/>
    <property type="match status" value="1"/>
</dbReference>
<dbReference type="Pfam" id="PF00535">
    <property type="entry name" value="Glycos_transf_2"/>
    <property type="match status" value="1"/>
</dbReference>
<dbReference type="InterPro" id="IPR029044">
    <property type="entry name" value="Nucleotide-diphossugar_trans"/>
</dbReference>
<dbReference type="Proteomes" id="UP000784128">
    <property type="component" value="Unassembled WGS sequence"/>
</dbReference>
<dbReference type="InterPro" id="IPR001173">
    <property type="entry name" value="Glyco_trans_2-like"/>
</dbReference>
<gene>
    <name evidence="2" type="ORF">KJB30_02295</name>
</gene>
<sequence length="319" mass="35480">MGTAGKSIQVIMVNWNAASQLSEAVSSIAQYHNGLISSVIIIDNNSSDDSLALVEALGVLPFRLQIIRNAENCGFGAACNQGAALGNAEYLLFLNPDTLLHENSLVVPLNFMQEPENADVGLVGIQLVDELNHIARSCARFPSLGTFVAHTLGFNRIPIFGHLNMHMEDWAHDTTATVDHVIGAFYLIRRSVFESLRGFDDRFFVYLEDLDLSFRIHQAGFRCVFLADAQAFHAGGGTSHQVKARRLFYSLRSRLLYGFKHFKSWQAWILLAISLGLEPLSRVGFALLRGSRGDVLNTFNAYRMLYCDLPNTLKRALRS</sequence>
<reference evidence="2 3" key="1">
    <citation type="submission" date="2021-05" db="EMBL/GenBank/DDBJ databases">
        <title>The draft genome of Geobacter chapellei DSM 13688.</title>
        <authorList>
            <person name="Xu Z."/>
            <person name="Masuda Y."/>
            <person name="Itoh H."/>
            <person name="Senoo K."/>
        </authorList>
    </citation>
    <scope>NUCLEOTIDE SEQUENCE [LARGE SCALE GENOMIC DNA]</scope>
    <source>
        <strain evidence="2 3">DSM 13688</strain>
    </source>
</reference>